<evidence type="ECO:0000259" key="2">
    <source>
        <dbReference type="Pfam" id="PF04892"/>
    </source>
</evidence>
<dbReference type="EMBL" id="UFWZ01000001">
    <property type="protein sequence ID" value="SUY46532.1"/>
    <property type="molecule type" value="Genomic_DNA"/>
</dbReference>
<organism evidence="3 4">
    <name type="scientific">Clostridium putrefaciens</name>
    <dbReference type="NCBI Taxonomy" id="99675"/>
    <lineage>
        <taxon>Bacteria</taxon>
        <taxon>Bacillati</taxon>
        <taxon>Bacillota</taxon>
        <taxon>Clostridia</taxon>
        <taxon>Eubacteriales</taxon>
        <taxon>Clostridiaceae</taxon>
        <taxon>Clostridium</taxon>
    </lineage>
</organism>
<feature type="transmembrane region" description="Helical" evidence="1">
    <location>
        <begin position="79"/>
        <end position="97"/>
    </location>
</feature>
<sequence>MKKNTFKVLKLFIWLLFILYLFILINVIVLKGINPLKITIPNIHRSFIEKISAINFIPFKTILYYLGGNEPLTTCVKNILGNIFAFSPLGFLLPILFKKCKKIKHIFFVSFILSLSIEITQVQFYLGSCDIDDIILNVSGAILGFAIYQVILRHRWNLLIRNTSPSET</sequence>
<name>A0A381J823_9CLOT</name>
<proteinExistence type="predicted"/>
<dbReference type="Pfam" id="PF04892">
    <property type="entry name" value="VanZ"/>
    <property type="match status" value="1"/>
</dbReference>
<dbReference type="PANTHER" id="PTHR36834:SF1">
    <property type="entry name" value="INTEGRAL MEMBRANE PROTEIN"/>
    <property type="match status" value="1"/>
</dbReference>
<accession>A0A381J823</accession>
<protein>
    <submittedName>
        <fullName evidence="3">Glycopeptide antibiotics resistance protein</fullName>
    </submittedName>
</protein>
<reference evidence="3 4" key="1">
    <citation type="submission" date="2018-06" db="EMBL/GenBank/DDBJ databases">
        <authorList>
            <consortium name="Pathogen Informatics"/>
            <person name="Doyle S."/>
        </authorList>
    </citation>
    <scope>NUCLEOTIDE SEQUENCE [LARGE SCALE GENOMIC DNA]</scope>
    <source>
        <strain evidence="3 4">NCTC9836</strain>
    </source>
</reference>
<dbReference type="RefSeq" id="WP_115640595.1">
    <property type="nucleotide sequence ID" value="NZ_UFWZ01000001.1"/>
</dbReference>
<keyword evidence="1" id="KW-1133">Transmembrane helix</keyword>
<evidence type="ECO:0000313" key="3">
    <source>
        <dbReference type="EMBL" id="SUY46532.1"/>
    </source>
</evidence>
<gene>
    <name evidence="3" type="ORF">NCTC9836_00828</name>
</gene>
<dbReference type="InterPro" id="IPR006976">
    <property type="entry name" value="VanZ-like"/>
</dbReference>
<keyword evidence="1" id="KW-0812">Transmembrane</keyword>
<keyword evidence="1" id="KW-0472">Membrane</keyword>
<feature type="transmembrane region" description="Helical" evidence="1">
    <location>
        <begin position="134"/>
        <end position="152"/>
    </location>
</feature>
<dbReference type="AlphaFoldDB" id="A0A381J823"/>
<feature type="transmembrane region" description="Helical" evidence="1">
    <location>
        <begin position="106"/>
        <end position="128"/>
    </location>
</feature>
<evidence type="ECO:0000313" key="4">
    <source>
        <dbReference type="Proteomes" id="UP000254664"/>
    </source>
</evidence>
<dbReference type="PANTHER" id="PTHR36834">
    <property type="entry name" value="MEMBRANE PROTEIN-RELATED"/>
    <property type="match status" value="1"/>
</dbReference>
<dbReference type="InterPro" id="IPR053150">
    <property type="entry name" value="Teicoplanin_resist-assoc"/>
</dbReference>
<evidence type="ECO:0000256" key="1">
    <source>
        <dbReference type="SAM" id="Phobius"/>
    </source>
</evidence>
<dbReference type="OrthoDB" id="9805025at2"/>
<feature type="transmembrane region" description="Helical" evidence="1">
    <location>
        <begin position="51"/>
        <end position="67"/>
    </location>
</feature>
<keyword evidence="4" id="KW-1185">Reference proteome</keyword>
<feature type="transmembrane region" description="Helical" evidence="1">
    <location>
        <begin position="12"/>
        <end position="30"/>
    </location>
</feature>
<feature type="domain" description="VanZ-like" evidence="2">
    <location>
        <begin position="17"/>
        <end position="151"/>
    </location>
</feature>
<dbReference type="Proteomes" id="UP000254664">
    <property type="component" value="Unassembled WGS sequence"/>
</dbReference>